<keyword evidence="2" id="KW-0255">Endonuclease</keyword>
<name>A0A849SEB3_UNCEI</name>
<keyword evidence="2" id="KW-0378">Hydrolase</keyword>
<dbReference type="Proteomes" id="UP000580839">
    <property type="component" value="Unassembled WGS sequence"/>
</dbReference>
<evidence type="ECO:0000313" key="3">
    <source>
        <dbReference type="Proteomes" id="UP000580839"/>
    </source>
</evidence>
<sequence length="314" mass="35515">MRGVILVTDHDWFQFLSRQPDLDEVNFWRPSDTRTPQQLKPGMPAIFKLRKQHGGWIVGWGLFAKHDVLPAWLAWDAFELKNGAASFADMRARIESLRRDRGGSTANAGDYDIGCLMLAQPVFLPRDSWIRPPEGWPENAVQGKSYDLESGEGARVWAECLAAGARHGHIADRERQQQTPADRYGEPVLIRPRLGQGIFRLSVTGAYERACAVTGEHSLPALEAAHIRPYGDGGAHEVANGLLLRSDIHRLFDKGYVGVTPDYRFVVSDRLRSDYSNGRSYYPLHDQEIRLPAALHEQPNAEWLEWHLAERFRG</sequence>
<feature type="domain" description="HNH nuclease" evidence="1">
    <location>
        <begin position="211"/>
        <end position="259"/>
    </location>
</feature>
<gene>
    <name evidence="2" type="ORF">HOP12_01060</name>
</gene>
<proteinExistence type="predicted"/>
<comment type="caution">
    <text evidence="2">The sequence shown here is derived from an EMBL/GenBank/DDBJ whole genome shotgun (WGS) entry which is preliminary data.</text>
</comment>
<dbReference type="Pfam" id="PF13391">
    <property type="entry name" value="HNH_2"/>
    <property type="match status" value="1"/>
</dbReference>
<evidence type="ECO:0000313" key="2">
    <source>
        <dbReference type="EMBL" id="NOT32736.1"/>
    </source>
</evidence>
<evidence type="ECO:0000259" key="1">
    <source>
        <dbReference type="Pfam" id="PF13391"/>
    </source>
</evidence>
<reference evidence="2 3" key="1">
    <citation type="submission" date="2020-04" db="EMBL/GenBank/DDBJ databases">
        <title>Metagenomic profiling of ammonia- and methane-oxidizing microorganisms in a Dutch drinking water treatment plant.</title>
        <authorList>
            <person name="Poghosyan L."/>
            <person name="Leucker S."/>
        </authorList>
    </citation>
    <scope>NUCLEOTIDE SEQUENCE [LARGE SCALE GENOMIC DNA]</scope>
    <source>
        <strain evidence="2">S-RSF-IL-03</strain>
    </source>
</reference>
<organism evidence="2 3">
    <name type="scientific">Eiseniibacteriota bacterium</name>
    <dbReference type="NCBI Taxonomy" id="2212470"/>
    <lineage>
        <taxon>Bacteria</taxon>
        <taxon>Candidatus Eiseniibacteriota</taxon>
    </lineage>
</organism>
<keyword evidence="2" id="KW-0540">Nuclease</keyword>
<accession>A0A849SEB3</accession>
<dbReference type="AlphaFoldDB" id="A0A849SEB3"/>
<dbReference type="EMBL" id="JABFRW010000010">
    <property type="protein sequence ID" value="NOT32736.1"/>
    <property type="molecule type" value="Genomic_DNA"/>
</dbReference>
<dbReference type="GO" id="GO:0004519">
    <property type="term" value="F:endonuclease activity"/>
    <property type="evidence" value="ECO:0007669"/>
    <property type="project" value="UniProtKB-KW"/>
</dbReference>
<protein>
    <submittedName>
        <fullName evidence="2">HNH endonuclease</fullName>
    </submittedName>
</protein>
<dbReference type="InterPro" id="IPR003615">
    <property type="entry name" value="HNH_nuc"/>
</dbReference>